<protein>
    <submittedName>
        <fullName evidence="1">Tellurite resistance protein TerB</fullName>
    </submittedName>
</protein>
<dbReference type="InterPro" id="IPR029024">
    <property type="entry name" value="TerB-like"/>
</dbReference>
<dbReference type="AlphaFoldDB" id="A0A3D9I4X4"/>
<name>A0A3D9I4X4_9BACL</name>
<dbReference type="OrthoDB" id="1934251at2"/>
<proteinExistence type="predicted"/>
<evidence type="ECO:0000313" key="2">
    <source>
        <dbReference type="Proteomes" id="UP000256869"/>
    </source>
</evidence>
<dbReference type="Gene3D" id="1.10.3680.10">
    <property type="entry name" value="TerB-like"/>
    <property type="match status" value="1"/>
</dbReference>
<sequence>MFLHFLQSKEHKEAFLDLAHIVANADGFVNGNEMRYLRSFMTEMGIENGVKPVSAKKELSEIIGGIKDEQVKNIFFAEILLLVFADGDYSDDEKQIVKDMKELFGFSEETYMTFKNWVIRLDKLKVEGIKLILDPSAMK</sequence>
<gene>
    <name evidence="1" type="ORF">DFP95_11372</name>
</gene>
<accession>A0A3D9I4X4</accession>
<organism evidence="1 2">
    <name type="scientific">Cohnella lupini</name>
    <dbReference type="NCBI Taxonomy" id="1294267"/>
    <lineage>
        <taxon>Bacteria</taxon>
        <taxon>Bacillati</taxon>
        <taxon>Bacillota</taxon>
        <taxon>Bacilli</taxon>
        <taxon>Bacillales</taxon>
        <taxon>Paenibacillaceae</taxon>
        <taxon>Cohnella</taxon>
    </lineage>
</organism>
<dbReference type="EMBL" id="QRDY01000013">
    <property type="protein sequence ID" value="RED56599.1"/>
    <property type="molecule type" value="Genomic_DNA"/>
</dbReference>
<reference evidence="1 2" key="1">
    <citation type="submission" date="2018-07" db="EMBL/GenBank/DDBJ databases">
        <title>Genomic Encyclopedia of Type Strains, Phase III (KMG-III): the genomes of soil and plant-associated and newly described type strains.</title>
        <authorList>
            <person name="Whitman W."/>
        </authorList>
    </citation>
    <scope>NUCLEOTIDE SEQUENCE [LARGE SCALE GENOMIC DNA]</scope>
    <source>
        <strain evidence="1 2">CECT 8236</strain>
    </source>
</reference>
<dbReference type="Proteomes" id="UP000256869">
    <property type="component" value="Unassembled WGS sequence"/>
</dbReference>
<comment type="caution">
    <text evidence="1">The sequence shown here is derived from an EMBL/GenBank/DDBJ whole genome shotgun (WGS) entry which is preliminary data.</text>
</comment>
<dbReference type="SUPFAM" id="SSF158682">
    <property type="entry name" value="TerB-like"/>
    <property type="match status" value="1"/>
</dbReference>
<evidence type="ECO:0000313" key="1">
    <source>
        <dbReference type="EMBL" id="RED56599.1"/>
    </source>
</evidence>
<keyword evidence="2" id="KW-1185">Reference proteome</keyword>
<dbReference type="RefSeq" id="WP_115994409.1">
    <property type="nucleotide sequence ID" value="NZ_QRDY01000013.1"/>
</dbReference>